<dbReference type="AlphaFoldDB" id="A0A5N4CQ19"/>
<name>A0A5N4CQ19_CAMDR</name>
<comment type="caution">
    <text evidence="2">The sequence shown here is derived from an EMBL/GenBank/DDBJ whole genome shotgun (WGS) entry which is preliminary data.</text>
</comment>
<evidence type="ECO:0000256" key="1">
    <source>
        <dbReference type="SAM" id="MobiDB-lite"/>
    </source>
</evidence>
<dbReference type="EMBL" id="JWIN03000021">
    <property type="protein sequence ID" value="KAB1260484.1"/>
    <property type="molecule type" value="Genomic_DNA"/>
</dbReference>
<accession>A0A5N4CQ19</accession>
<organism evidence="2 3">
    <name type="scientific">Camelus dromedarius</name>
    <name type="common">Dromedary</name>
    <name type="synonym">Arabian camel</name>
    <dbReference type="NCBI Taxonomy" id="9838"/>
    <lineage>
        <taxon>Eukaryota</taxon>
        <taxon>Metazoa</taxon>
        <taxon>Chordata</taxon>
        <taxon>Craniata</taxon>
        <taxon>Vertebrata</taxon>
        <taxon>Euteleostomi</taxon>
        <taxon>Mammalia</taxon>
        <taxon>Eutheria</taxon>
        <taxon>Laurasiatheria</taxon>
        <taxon>Artiodactyla</taxon>
        <taxon>Tylopoda</taxon>
        <taxon>Camelidae</taxon>
        <taxon>Camelus</taxon>
    </lineage>
</organism>
<evidence type="ECO:0000313" key="2">
    <source>
        <dbReference type="EMBL" id="KAB1260484.1"/>
    </source>
</evidence>
<gene>
    <name evidence="2" type="ORF">Cadr_000024372</name>
</gene>
<reference evidence="2 3" key="1">
    <citation type="journal article" date="2019" name="Mol. Ecol. Resour.">
        <title>Improving Illumina assemblies with Hi-C and long reads: an example with the North African dromedary.</title>
        <authorList>
            <person name="Elbers J.P."/>
            <person name="Rogers M.F."/>
            <person name="Perelman P.L."/>
            <person name="Proskuryakova A.A."/>
            <person name="Serdyukova N.A."/>
            <person name="Johnson W.E."/>
            <person name="Horin P."/>
            <person name="Corander J."/>
            <person name="Murphy D."/>
            <person name="Burger P.A."/>
        </authorList>
    </citation>
    <scope>NUCLEOTIDE SEQUENCE [LARGE SCALE GENOMIC DNA]</scope>
    <source>
        <strain evidence="2">Drom800</strain>
        <tissue evidence="2">Blood</tissue>
    </source>
</reference>
<evidence type="ECO:0000313" key="3">
    <source>
        <dbReference type="Proteomes" id="UP000299084"/>
    </source>
</evidence>
<sequence length="86" mass="9263">MDSLPGFAGLAQTPQARLALRQGERSQVLMNEEERIVTGHTSLRLFLAGFPGKTQTRSSHNGGQINSQDAVPLALDGQNPVEHPDT</sequence>
<keyword evidence="3" id="KW-1185">Reference proteome</keyword>
<feature type="region of interest" description="Disordered" evidence="1">
    <location>
        <begin position="52"/>
        <end position="86"/>
    </location>
</feature>
<protein>
    <submittedName>
        <fullName evidence="2">Uncharacterized protein</fullName>
    </submittedName>
</protein>
<feature type="compositionally biased region" description="Polar residues" evidence="1">
    <location>
        <begin position="53"/>
        <end position="69"/>
    </location>
</feature>
<dbReference type="Proteomes" id="UP000299084">
    <property type="component" value="Unassembled WGS sequence"/>
</dbReference>
<proteinExistence type="predicted"/>